<evidence type="ECO:0000313" key="1">
    <source>
        <dbReference type="EMBL" id="OOR02798.1"/>
    </source>
</evidence>
<evidence type="ECO:0000313" key="2">
    <source>
        <dbReference type="Proteomes" id="UP000190696"/>
    </source>
</evidence>
<sequence length="75" mass="8578">MNKKSVNVKIGDYVQFRYRYDSSVTLIGLVVNVLTNTIIVDVSDSSNKIPGLENRQLVKLGQFKKICKQDWFLAQ</sequence>
<dbReference type="GO" id="GO:0008168">
    <property type="term" value="F:methyltransferase activity"/>
    <property type="evidence" value="ECO:0007669"/>
    <property type="project" value="UniProtKB-KW"/>
</dbReference>
<dbReference type="GO" id="GO:0032259">
    <property type="term" value="P:methylation"/>
    <property type="evidence" value="ECO:0007669"/>
    <property type="project" value="UniProtKB-KW"/>
</dbReference>
<keyword evidence="1" id="KW-0808">Transferase</keyword>
<name>A0A1S9SYJ6_BACMY</name>
<dbReference type="Proteomes" id="UP000190696">
    <property type="component" value="Unassembled WGS sequence"/>
</dbReference>
<keyword evidence="1" id="KW-0489">Methyltransferase</keyword>
<dbReference type="EMBL" id="MUAI01000088">
    <property type="protein sequence ID" value="OOR02798.1"/>
    <property type="molecule type" value="Genomic_DNA"/>
</dbReference>
<dbReference type="AlphaFoldDB" id="A0A1S9SYJ6"/>
<comment type="caution">
    <text evidence="1">The sequence shown here is derived from an EMBL/GenBank/DDBJ whole genome shotgun (WGS) entry which is preliminary data.</text>
</comment>
<protein>
    <submittedName>
        <fullName evidence="1">Methyltransferase</fullName>
    </submittedName>
</protein>
<dbReference type="RefSeq" id="WP_002205067.1">
    <property type="nucleotide sequence ID" value="NZ_JARSHE010000037.1"/>
</dbReference>
<gene>
    <name evidence="1" type="ORF">BW900_30480</name>
</gene>
<accession>A0A1S9SYJ6</accession>
<organism evidence="1 2">
    <name type="scientific">Bacillus mycoides</name>
    <dbReference type="NCBI Taxonomy" id="1405"/>
    <lineage>
        <taxon>Bacteria</taxon>
        <taxon>Bacillati</taxon>
        <taxon>Bacillota</taxon>
        <taxon>Bacilli</taxon>
        <taxon>Bacillales</taxon>
        <taxon>Bacillaceae</taxon>
        <taxon>Bacillus</taxon>
        <taxon>Bacillus cereus group</taxon>
    </lineage>
</organism>
<proteinExistence type="predicted"/>
<reference evidence="1 2" key="1">
    <citation type="submission" date="2017-01" db="EMBL/GenBank/DDBJ databases">
        <title>Bacillus cereus isolates.</title>
        <authorList>
            <person name="Beno S.M."/>
        </authorList>
    </citation>
    <scope>NUCLEOTIDE SEQUENCE [LARGE SCALE GENOMIC DNA]</scope>
    <source>
        <strain evidence="1 2">FSL W7-1108</strain>
    </source>
</reference>